<feature type="transmembrane region" description="Helical" evidence="1">
    <location>
        <begin position="49"/>
        <end position="70"/>
    </location>
</feature>
<protein>
    <submittedName>
        <fullName evidence="2">Uncharacterized protein</fullName>
    </submittedName>
</protein>
<evidence type="ECO:0000256" key="1">
    <source>
        <dbReference type="SAM" id="Phobius"/>
    </source>
</evidence>
<dbReference type="AlphaFoldDB" id="A0A067K9D5"/>
<dbReference type="PANTHER" id="PTHR35165:SF1">
    <property type="entry name" value="OS04G0577375 PROTEIN"/>
    <property type="match status" value="1"/>
</dbReference>
<dbReference type="InterPro" id="IPR032238">
    <property type="entry name" value="ATP-synth_Z"/>
</dbReference>
<gene>
    <name evidence="2" type="ORF">JCGZ_14200</name>
</gene>
<keyword evidence="1" id="KW-0812">Transmembrane</keyword>
<evidence type="ECO:0000313" key="3">
    <source>
        <dbReference type="Proteomes" id="UP000027138"/>
    </source>
</evidence>
<accession>A0A067K9D5</accession>
<evidence type="ECO:0000313" key="2">
    <source>
        <dbReference type="EMBL" id="KDP28429.1"/>
    </source>
</evidence>
<sequence length="106" mass="12070">MGTYREDEAKKKTVKDYVACLWSFLVSLTGGLILVYWEYKCRLTSCQLWMVPSGLILLVTPVVIWTALVFSEICNPTDASETNQPVVSKDDLVNDTQRYLKETTEV</sequence>
<keyword evidence="1" id="KW-1133">Transmembrane helix</keyword>
<dbReference type="Proteomes" id="UP000027138">
    <property type="component" value="Unassembled WGS sequence"/>
</dbReference>
<dbReference type="Pfam" id="PF16594">
    <property type="entry name" value="ATP-synt_Z"/>
    <property type="match status" value="1"/>
</dbReference>
<dbReference type="OrthoDB" id="1423823at2759"/>
<dbReference type="EMBL" id="KK914782">
    <property type="protein sequence ID" value="KDP28429.1"/>
    <property type="molecule type" value="Genomic_DNA"/>
</dbReference>
<reference evidence="2 3" key="1">
    <citation type="journal article" date="2014" name="PLoS ONE">
        <title>Global Analysis of Gene Expression Profiles in Physic Nut (Jatropha curcas L.) Seedlings Exposed to Salt Stress.</title>
        <authorList>
            <person name="Zhang L."/>
            <person name="Zhang C."/>
            <person name="Wu P."/>
            <person name="Chen Y."/>
            <person name="Li M."/>
            <person name="Jiang H."/>
            <person name="Wu G."/>
        </authorList>
    </citation>
    <scope>NUCLEOTIDE SEQUENCE [LARGE SCALE GENOMIC DNA]</scope>
    <source>
        <strain evidence="3">cv. GZQX0401</strain>
        <tissue evidence="2">Young leaves</tissue>
    </source>
</reference>
<name>A0A067K9D5_JATCU</name>
<dbReference type="PANTHER" id="PTHR35165">
    <property type="entry name" value="OS08G0113900 PROTEIN"/>
    <property type="match status" value="1"/>
</dbReference>
<proteinExistence type="predicted"/>
<feature type="transmembrane region" description="Helical" evidence="1">
    <location>
        <begin position="17"/>
        <end position="37"/>
    </location>
</feature>
<organism evidence="2 3">
    <name type="scientific">Jatropha curcas</name>
    <name type="common">Barbados nut</name>
    <dbReference type="NCBI Taxonomy" id="180498"/>
    <lineage>
        <taxon>Eukaryota</taxon>
        <taxon>Viridiplantae</taxon>
        <taxon>Streptophyta</taxon>
        <taxon>Embryophyta</taxon>
        <taxon>Tracheophyta</taxon>
        <taxon>Spermatophyta</taxon>
        <taxon>Magnoliopsida</taxon>
        <taxon>eudicotyledons</taxon>
        <taxon>Gunneridae</taxon>
        <taxon>Pentapetalae</taxon>
        <taxon>rosids</taxon>
        <taxon>fabids</taxon>
        <taxon>Malpighiales</taxon>
        <taxon>Euphorbiaceae</taxon>
        <taxon>Crotonoideae</taxon>
        <taxon>Jatropheae</taxon>
        <taxon>Jatropha</taxon>
    </lineage>
</organism>
<keyword evidence="1" id="KW-0472">Membrane</keyword>
<keyword evidence="3" id="KW-1185">Reference proteome</keyword>